<dbReference type="InterPro" id="IPR018239">
    <property type="entry name" value="DNA_ligase_AS"/>
</dbReference>
<dbReference type="SUPFAM" id="SSF52113">
    <property type="entry name" value="BRCT domain"/>
    <property type="match status" value="1"/>
</dbReference>
<dbReference type="SUPFAM" id="SSF47781">
    <property type="entry name" value="RuvA domain 2-like"/>
    <property type="match status" value="2"/>
</dbReference>
<evidence type="ECO:0000256" key="4">
    <source>
        <dbReference type="ARBA" id="ARBA00022763"/>
    </source>
</evidence>
<comment type="caution">
    <text evidence="14">The sequence shown here is derived from an EMBL/GenBank/DDBJ whole genome shotgun (WGS) entry which is preliminary data.</text>
</comment>
<dbReference type="GO" id="GO:0003911">
    <property type="term" value="F:DNA ligase (NAD+) activity"/>
    <property type="evidence" value="ECO:0007669"/>
    <property type="project" value="UniProtKB-EC"/>
</dbReference>
<evidence type="ECO:0000256" key="10">
    <source>
        <dbReference type="HAMAP-Rule" id="MF_01588"/>
    </source>
</evidence>
<dbReference type="PROSITE" id="PS50172">
    <property type="entry name" value="BRCT"/>
    <property type="match status" value="1"/>
</dbReference>
<keyword evidence="10" id="KW-0464">Manganese</keyword>
<feature type="binding site" evidence="10">
    <location>
        <position position="204"/>
    </location>
    <ligand>
        <name>NAD(+)</name>
        <dbReference type="ChEBI" id="CHEBI:57540"/>
    </ligand>
</feature>
<feature type="compositionally biased region" description="Basic and acidic residues" evidence="12">
    <location>
        <begin position="1"/>
        <end position="20"/>
    </location>
</feature>
<gene>
    <name evidence="10" type="primary">ligA</name>
    <name evidence="14" type="ORF">J2S36_000750</name>
</gene>
<dbReference type="CDD" id="cd00114">
    <property type="entry name" value="LIGANc"/>
    <property type="match status" value="1"/>
</dbReference>
<dbReference type="Pfam" id="PF03119">
    <property type="entry name" value="DNA_ligase_ZBD"/>
    <property type="match status" value="1"/>
</dbReference>
<dbReference type="SUPFAM" id="SSF50249">
    <property type="entry name" value="Nucleic acid-binding proteins"/>
    <property type="match status" value="1"/>
</dbReference>
<dbReference type="InterPro" id="IPR004149">
    <property type="entry name" value="Znf_DNAligase_C4"/>
</dbReference>
<feature type="binding site" evidence="10">
    <location>
        <position position="167"/>
    </location>
    <ligand>
        <name>NAD(+)</name>
        <dbReference type="ChEBI" id="CHEBI:57540"/>
    </ligand>
</feature>
<evidence type="ECO:0000256" key="9">
    <source>
        <dbReference type="ARBA" id="ARBA00034005"/>
    </source>
</evidence>
<feature type="active site" description="N6-AMP-lysine intermediate" evidence="10">
    <location>
        <position position="146"/>
    </location>
</feature>
<feature type="region of interest" description="Disordered" evidence="12">
    <location>
        <begin position="1"/>
        <end position="29"/>
    </location>
</feature>
<comment type="cofactor">
    <cofactor evidence="10">
        <name>Mg(2+)</name>
        <dbReference type="ChEBI" id="CHEBI:18420"/>
    </cofactor>
    <cofactor evidence="10">
        <name>Mn(2+)</name>
        <dbReference type="ChEBI" id="CHEBI:29035"/>
    </cofactor>
</comment>
<dbReference type="InterPro" id="IPR013839">
    <property type="entry name" value="DNAligase_adenylation"/>
</dbReference>
<evidence type="ECO:0000256" key="2">
    <source>
        <dbReference type="ARBA" id="ARBA00022705"/>
    </source>
</evidence>
<evidence type="ECO:0000313" key="14">
    <source>
        <dbReference type="EMBL" id="MDR6939207.1"/>
    </source>
</evidence>
<dbReference type="Gene3D" id="3.40.50.10190">
    <property type="entry name" value="BRCT domain"/>
    <property type="match status" value="1"/>
</dbReference>
<organism evidence="14 15">
    <name type="scientific">Arcanobacterium hippocoleae</name>
    <dbReference type="NCBI Taxonomy" id="149017"/>
    <lineage>
        <taxon>Bacteria</taxon>
        <taxon>Bacillati</taxon>
        <taxon>Actinomycetota</taxon>
        <taxon>Actinomycetes</taxon>
        <taxon>Actinomycetales</taxon>
        <taxon>Actinomycetaceae</taxon>
        <taxon>Arcanobacterium</taxon>
    </lineage>
</organism>
<sequence length="874" mass="97346">MEREFKMLPENEPSRTRGNDENASSAQNQMHPPQEIILQWQELAAQLTRAQDAYHSGAEPIMVDAEYDRLIHQLRILEDEYPLLWKPTSPSMRVGAKPTKNGMRQLTHRNRLYSLQDVFSRTELRDWYDNICTQIPENSRFTVEVKVDGVALNLTYRDGVLDTAATRGDGSVGEDVTKNALAIADIPQQLQGQDIPQIVEIRGEVFFPIAAFHEFNALVEQRNAQIEIRNQQVKVENARIRKENAKLRAENEQLPEDQRHILQPLIRAEGKLKTFANPRNAAAGSLRQDDNTGFAIRSLSFVAHGIGAIEGASPALGERLMLQENVYAQFQEWGLPISPQTEIVDSFAQIEAFLEKYEYARTSLAHEFDGVVIKIENRQIQDLLGYTSRVPKWAVAFKFPPTEVQTRLLDIRVQVGRTGRVTPYAVMEPVQVDGSTVTQATLHNPTEVARKGVKIGDLVILRKAGDIIPEVVGPILDARDGSEREFIMPQKCPACGGKVAPAKEGDADWRCHNAHSCPAQLTQRIIHIGSRGALDIEALGEETGTWLADPDRLRETALLAFVRGKQLIIEDFTAVNPADQRQPIQCTKAELIELGVIDTNGMILDQENIVPPKVARKLGIPAAQKPILNTEAQLFALHAAELKDIWQWQEIKENGELTGNYRYQRAAWTKPKIDLATNTVIVESEPMKNVCTMLAELEQAKEKELWRQLVALNIRHLGPVAAKVLARKFGSLAAIEAAELDQLKGEGIGDVIAASISEWLRIEWHREIVQAWRECGVRFADDVVAQTAEIAQVPQTLAGKIVVATGTLEKFTRDSVKEAIEAHGGKATSSVSRKTDYLVAGAKAGSKALKAEQFGIPVLDEKQFIELLDTGEYS</sequence>
<evidence type="ECO:0000256" key="8">
    <source>
        <dbReference type="ARBA" id="ARBA00023204"/>
    </source>
</evidence>
<dbReference type="InterPro" id="IPR001679">
    <property type="entry name" value="DNA_ligase"/>
</dbReference>
<evidence type="ECO:0000259" key="13">
    <source>
        <dbReference type="PROSITE" id="PS50172"/>
    </source>
</evidence>
<evidence type="ECO:0000256" key="7">
    <source>
        <dbReference type="ARBA" id="ARBA00023027"/>
    </source>
</evidence>
<comment type="function">
    <text evidence="10">DNA ligase that catalyzes the formation of phosphodiester linkages between 5'-phosphoryl and 3'-hydroxyl groups in double-stranded DNA using NAD as a coenzyme and as the energy source for the reaction. It is essential for DNA replication and repair of damaged DNA.</text>
</comment>
<dbReference type="Gene3D" id="2.40.50.140">
    <property type="entry name" value="Nucleic acid-binding proteins"/>
    <property type="match status" value="1"/>
</dbReference>
<evidence type="ECO:0000256" key="5">
    <source>
        <dbReference type="ARBA" id="ARBA00022833"/>
    </source>
</evidence>
<dbReference type="EMBL" id="JAVDUJ010000001">
    <property type="protein sequence ID" value="MDR6939207.1"/>
    <property type="molecule type" value="Genomic_DNA"/>
</dbReference>
<evidence type="ECO:0000256" key="12">
    <source>
        <dbReference type="SAM" id="MobiDB-lite"/>
    </source>
</evidence>
<feature type="binding site" evidence="10">
    <location>
        <position position="492"/>
    </location>
    <ligand>
        <name>Zn(2+)</name>
        <dbReference type="ChEBI" id="CHEBI:29105"/>
    </ligand>
</feature>
<feature type="binding site" evidence="10">
    <location>
        <position position="374"/>
    </location>
    <ligand>
        <name>NAD(+)</name>
        <dbReference type="ChEBI" id="CHEBI:57540"/>
    </ligand>
</feature>
<dbReference type="PROSITE" id="PS01056">
    <property type="entry name" value="DNA_LIGASE_N2"/>
    <property type="match status" value="1"/>
</dbReference>
<feature type="binding site" evidence="10">
    <location>
        <position position="144"/>
    </location>
    <ligand>
        <name>NAD(+)</name>
        <dbReference type="ChEBI" id="CHEBI:57540"/>
    </ligand>
</feature>
<dbReference type="Pfam" id="PF00533">
    <property type="entry name" value="BRCT"/>
    <property type="match status" value="1"/>
</dbReference>
<keyword evidence="7 10" id="KW-0520">NAD</keyword>
<dbReference type="InterPro" id="IPR010994">
    <property type="entry name" value="RuvA_2-like"/>
</dbReference>
<dbReference type="InterPro" id="IPR012340">
    <property type="entry name" value="NA-bd_OB-fold"/>
</dbReference>
<dbReference type="CDD" id="cd17748">
    <property type="entry name" value="BRCT_DNA_ligase_like"/>
    <property type="match status" value="1"/>
</dbReference>
<feature type="binding site" evidence="10">
    <location>
        <position position="495"/>
    </location>
    <ligand>
        <name>Zn(2+)</name>
        <dbReference type="ChEBI" id="CHEBI:29105"/>
    </ligand>
</feature>
<proteinExistence type="inferred from homology"/>
<comment type="catalytic activity">
    <reaction evidence="9 10">
        <text>NAD(+) + (deoxyribonucleotide)n-3'-hydroxyl + 5'-phospho-(deoxyribonucleotide)m = (deoxyribonucleotide)n+m + AMP + beta-nicotinamide D-nucleotide.</text>
        <dbReference type="EC" id="6.5.1.2"/>
    </reaction>
</comment>
<keyword evidence="5 10" id="KW-0862">Zinc</keyword>
<evidence type="ECO:0000256" key="3">
    <source>
        <dbReference type="ARBA" id="ARBA00022723"/>
    </source>
</evidence>
<dbReference type="RefSeq" id="WP_309955711.1">
    <property type="nucleotide sequence ID" value="NZ_JAVDUJ010000001.1"/>
</dbReference>
<dbReference type="SMART" id="SM00292">
    <property type="entry name" value="BRCT"/>
    <property type="match status" value="1"/>
</dbReference>
<feature type="binding site" evidence="10">
    <location>
        <begin position="114"/>
        <end position="115"/>
    </location>
    <ligand>
        <name>NAD(+)</name>
        <dbReference type="ChEBI" id="CHEBI:57540"/>
    </ligand>
</feature>
<reference evidence="14 15" key="1">
    <citation type="submission" date="2023-07" db="EMBL/GenBank/DDBJ databases">
        <title>Sequencing the genomes of 1000 actinobacteria strains.</title>
        <authorList>
            <person name="Klenk H.-P."/>
        </authorList>
    </citation>
    <scope>NUCLEOTIDE SEQUENCE [LARGE SCALE GENOMIC DNA]</scope>
    <source>
        <strain evidence="14 15">DSM 15539</strain>
    </source>
</reference>
<evidence type="ECO:0000256" key="11">
    <source>
        <dbReference type="SAM" id="Coils"/>
    </source>
</evidence>
<feature type="binding site" evidence="10">
    <location>
        <position position="517"/>
    </location>
    <ligand>
        <name>Zn(2+)</name>
        <dbReference type="ChEBI" id="CHEBI:29105"/>
    </ligand>
</feature>
<dbReference type="EC" id="6.5.1.2" evidence="10"/>
<keyword evidence="11" id="KW-0175">Coiled coil</keyword>
<dbReference type="Gene3D" id="6.20.10.30">
    <property type="match status" value="1"/>
</dbReference>
<dbReference type="Gene3D" id="3.30.470.30">
    <property type="entry name" value="DNA ligase/mRNA capping enzyme"/>
    <property type="match status" value="1"/>
</dbReference>
<evidence type="ECO:0000313" key="15">
    <source>
        <dbReference type="Proteomes" id="UP001266099"/>
    </source>
</evidence>
<protein>
    <recommendedName>
        <fullName evidence="10">DNA ligase</fullName>
        <ecNumber evidence="10">6.5.1.2</ecNumber>
    </recommendedName>
    <alternativeName>
        <fullName evidence="10">Polydeoxyribonucleotide synthase [NAD(+)]</fullName>
    </alternativeName>
</protein>
<dbReference type="Pfam" id="PF01653">
    <property type="entry name" value="DNA_ligase_aden"/>
    <property type="match status" value="2"/>
</dbReference>
<dbReference type="SUPFAM" id="SSF56091">
    <property type="entry name" value="DNA ligase/mRNA capping enzyme, catalytic domain"/>
    <property type="match status" value="2"/>
</dbReference>
<dbReference type="Pfam" id="PF12826">
    <property type="entry name" value="HHH_2"/>
    <property type="match status" value="1"/>
</dbReference>
<dbReference type="Pfam" id="PF03120">
    <property type="entry name" value="OB_DNA_ligase"/>
    <property type="match status" value="1"/>
</dbReference>
<dbReference type="SMART" id="SM00532">
    <property type="entry name" value="LIGANc"/>
    <property type="match status" value="1"/>
</dbReference>
<name>A0ABU1T1I9_9ACTO</name>
<keyword evidence="8 10" id="KW-0234">DNA repair</keyword>
<feature type="binding site" evidence="10">
    <location>
        <position position="511"/>
    </location>
    <ligand>
        <name>Zn(2+)</name>
        <dbReference type="ChEBI" id="CHEBI:29105"/>
    </ligand>
</feature>
<evidence type="ECO:0000256" key="1">
    <source>
        <dbReference type="ARBA" id="ARBA00022598"/>
    </source>
</evidence>
<dbReference type="PROSITE" id="PS01055">
    <property type="entry name" value="DNA_LIGASE_N1"/>
    <property type="match status" value="1"/>
</dbReference>
<keyword evidence="4 10" id="KW-0227">DNA damage</keyword>
<dbReference type="Gene3D" id="1.10.150.20">
    <property type="entry name" value="5' to 3' exonuclease, C-terminal subdomain"/>
    <property type="match status" value="2"/>
</dbReference>
<dbReference type="HAMAP" id="MF_01588">
    <property type="entry name" value="DNA_ligase_A"/>
    <property type="match status" value="1"/>
</dbReference>
<dbReference type="Gene3D" id="1.10.287.610">
    <property type="entry name" value="Helix hairpin bin"/>
    <property type="match status" value="1"/>
</dbReference>
<keyword evidence="3 10" id="KW-0479">Metal-binding</keyword>
<evidence type="ECO:0000256" key="6">
    <source>
        <dbReference type="ARBA" id="ARBA00022842"/>
    </source>
</evidence>
<keyword evidence="2 10" id="KW-0235">DNA replication</keyword>
<accession>A0ABU1T1I9</accession>
<dbReference type="InterPro" id="IPR004150">
    <property type="entry name" value="NAD_DNA_ligase_OB"/>
</dbReference>
<comment type="similarity">
    <text evidence="10">Belongs to the NAD-dependent DNA ligase family. LigA subfamily.</text>
</comment>
<dbReference type="InterPro" id="IPR001357">
    <property type="entry name" value="BRCT_dom"/>
</dbReference>
<feature type="domain" description="BRCT" evidence="13">
    <location>
        <begin position="792"/>
        <end position="874"/>
    </location>
</feature>
<dbReference type="InterPro" id="IPR036420">
    <property type="entry name" value="BRCT_dom_sf"/>
</dbReference>
<dbReference type="Proteomes" id="UP001266099">
    <property type="component" value="Unassembled WGS sequence"/>
</dbReference>
<keyword evidence="1 10" id="KW-0436">Ligase</keyword>
<keyword evidence="15" id="KW-1185">Reference proteome</keyword>
<feature type="binding site" evidence="10">
    <location>
        <begin position="64"/>
        <end position="68"/>
    </location>
    <ligand>
        <name>NAD(+)</name>
        <dbReference type="ChEBI" id="CHEBI:57540"/>
    </ligand>
</feature>
<keyword evidence="6 10" id="KW-0460">Magnesium</keyword>
<dbReference type="InterPro" id="IPR033136">
    <property type="entry name" value="DNA_ligase_CS"/>
</dbReference>
<dbReference type="InterPro" id="IPR013840">
    <property type="entry name" value="DNAligase_N"/>
</dbReference>
<dbReference type="InterPro" id="IPR041663">
    <property type="entry name" value="DisA/LigA_HHH"/>
</dbReference>
<feature type="binding site" evidence="10">
    <location>
        <position position="398"/>
    </location>
    <ligand>
        <name>NAD(+)</name>
        <dbReference type="ChEBI" id="CHEBI:57540"/>
    </ligand>
</feature>
<feature type="coiled-coil region" evidence="11">
    <location>
        <begin position="221"/>
        <end position="257"/>
    </location>
</feature>